<name>A0A2N0Z8E1_9BACI</name>
<dbReference type="RefSeq" id="WP_066194092.1">
    <property type="nucleotide sequence ID" value="NZ_JARMMB010000034.1"/>
</dbReference>
<comment type="caution">
    <text evidence="1">The sequence shown here is derived from an EMBL/GenBank/DDBJ whole genome shotgun (WGS) entry which is preliminary data.</text>
</comment>
<evidence type="ECO:0000313" key="2">
    <source>
        <dbReference type="Proteomes" id="UP000233343"/>
    </source>
</evidence>
<gene>
    <name evidence="1" type="ORF">CWS20_27440</name>
</gene>
<dbReference type="Proteomes" id="UP000233343">
    <property type="component" value="Unassembled WGS sequence"/>
</dbReference>
<proteinExistence type="predicted"/>
<dbReference type="EMBL" id="PISD01000098">
    <property type="protein sequence ID" value="PKG25773.1"/>
    <property type="molecule type" value="Genomic_DNA"/>
</dbReference>
<dbReference type="AlphaFoldDB" id="A0A2N0Z8E1"/>
<protein>
    <submittedName>
        <fullName evidence="1">Uncharacterized protein</fullName>
    </submittedName>
</protein>
<sequence>MFVKALVKSEYTEEKAIYLCENTEKIVLDNMEGIMGYEQENGVLDDNLFMYKQWRSDRWIGNGWKYALAVSVCFNWASRDKAFINSRINEETDALG</sequence>
<organism evidence="1 2">
    <name type="scientific">Cytobacillus horneckiae</name>
    <dbReference type="NCBI Taxonomy" id="549687"/>
    <lineage>
        <taxon>Bacteria</taxon>
        <taxon>Bacillati</taxon>
        <taxon>Bacillota</taxon>
        <taxon>Bacilli</taxon>
        <taxon>Bacillales</taxon>
        <taxon>Bacillaceae</taxon>
        <taxon>Cytobacillus</taxon>
    </lineage>
</organism>
<accession>A0A2N0Z8E1</accession>
<keyword evidence="2" id="KW-1185">Reference proteome</keyword>
<reference evidence="1 2" key="1">
    <citation type="journal article" date="2010" name="Int. J. Syst. Evol. Microbiol.">
        <title>Bacillus horneckiae sp. nov., isolated from a spacecraft-assembly clean room.</title>
        <authorList>
            <person name="Vaishampayan P."/>
            <person name="Probst A."/>
            <person name="Krishnamurthi S."/>
            <person name="Ghosh S."/>
            <person name="Osman S."/>
            <person name="McDowall A."/>
            <person name="Ruckmani A."/>
            <person name="Mayilraj S."/>
            <person name="Venkateswaran K."/>
        </authorList>
    </citation>
    <scope>NUCLEOTIDE SEQUENCE [LARGE SCALE GENOMIC DNA]</scope>
    <source>
        <strain evidence="2">1PO1SC</strain>
    </source>
</reference>
<evidence type="ECO:0000313" key="1">
    <source>
        <dbReference type="EMBL" id="PKG25773.1"/>
    </source>
</evidence>